<dbReference type="EMBL" id="CP076134">
    <property type="protein sequence ID" value="QWG12573.1"/>
    <property type="molecule type" value="Genomic_DNA"/>
</dbReference>
<dbReference type="RefSeq" id="WP_215621378.1">
    <property type="nucleotide sequence ID" value="NZ_CP076134.1"/>
</dbReference>
<organism evidence="3 4">
    <name type="scientific">Bradyrhizobium sediminis</name>
    <dbReference type="NCBI Taxonomy" id="2840469"/>
    <lineage>
        <taxon>Bacteria</taxon>
        <taxon>Pseudomonadati</taxon>
        <taxon>Pseudomonadota</taxon>
        <taxon>Alphaproteobacteria</taxon>
        <taxon>Hyphomicrobiales</taxon>
        <taxon>Nitrobacteraceae</taxon>
        <taxon>Bradyrhizobium</taxon>
    </lineage>
</organism>
<evidence type="ECO:0008006" key="5">
    <source>
        <dbReference type="Google" id="ProtNLM"/>
    </source>
</evidence>
<dbReference type="Proteomes" id="UP000680839">
    <property type="component" value="Chromosome"/>
</dbReference>
<keyword evidence="2" id="KW-0732">Signal</keyword>
<reference evidence="3" key="1">
    <citation type="submission" date="2021-06" db="EMBL/GenBank/DDBJ databases">
        <title>Bradyrhizobium sp. S2-20-1 Genome sequencing.</title>
        <authorList>
            <person name="Jin L."/>
        </authorList>
    </citation>
    <scope>NUCLEOTIDE SEQUENCE</scope>
    <source>
        <strain evidence="3">S2-20-1</strain>
    </source>
</reference>
<accession>A0A975NCG9</accession>
<feature type="region of interest" description="Disordered" evidence="1">
    <location>
        <begin position="128"/>
        <end position="241"/>
    </location>
</feature>
<dbReference type="AlphaFoldDB" id="A0A975NCG9"/>
<feature type="chain" id="PRO_5037317032" description="PepSY domain-containing protein" evidence="2">
    <location>
        <begin position="23"/>
        <end position="241"/>
    </location>
</feature>
<evidence type="ECO:0000256" key="1">
    <source>
        <dbReference type="SAM" id="MobiDB-lite"/>
    </source>
</evidence>
<proteinExistence type="predicted"/>
<protein>
    <recommendedName>
        <fullName evidence="5">PepSY domain-containing protein</fullName>
    </recommendedName>
</protein>
<gene>
    <name evidence="3" type="ORF">KMZ29_23205</name>
</gene>
<feature type="signal peptide" evidence="2">
    <location>
        <begin position="1"/>
        <end position="22"/>
    </location>
</feature>
<sequence>MKLFTGWVVSAGLVVAATAAQAQVLAPYGIGNSPYRAVSDVAGPYAAMPPEARVPPGYGPRLLPPEEVYTVLRESGFSPLGIPRQRGFVYTISVIDRGGDDGRLVIDARTGRILRFLPANRMGDNFDEALTDSYGPPGPPPAVGVRGVPRPPRAIPKVASRTSAVPIPKASPHGGEAKPAGEAKPQAVQPATPPAQQSAAAQTRPAGPPTTTGQAAAPAVEAKPAPQILPTQDMPQAQGLE</sequence>
<feature type="compositionally biased region" description="Low complexity" evidence="1">
    <location>
        <begin position="183"/>
        <end position="226"/>
    </location>
</feature>
<evidence type="ECO:0000256" key="2">
    <source>
        <dbReference type="SAM" id="SignalP"/>
    </source>
</evidence>
<name>A0A975NCG9_9BRAD</name>
<evidence type="ECO:0000313" key="4">
    <source>
        <dbReference type="Proteomes" id="UP000680839"/>
    </source>
</evidence>
<evidence type="ECO:0000313" key="3">
    <source>
        <dbReference type="EMBL" id="QWG12573.1"/>
    </source>
</evidence>